<gene>
    <name evidence="4" type="ORF">VZD24_11600</name>
    <name evidence="3" type="ORF">VZD85_12015</name>
</gene>
<dbReference type="Gene3D" id="3.40.50.1460">
    <property type="match status" value="1"/>
</dbReference>
<feature type="signal peptide" evidence="1">
    <location>
        <begin position="1"/>
        <end position="19"/>
    </location>
</feature>
<evidence type="ECO:0000313" key="6">
    <source>
        <dbReference type="Proteomes" id="UP001390963"/>
    </source>
</evidence>
<dbReference type="EMBL" id="JAZBJM010000009">
    <property type="protein sequence ID" value="MEM0519084.1"/>
    <property type="molecule type" value="Genomic_DNA"/>
</dbReference>
<dbReference type="Proteomes" id="UP001390963">
    <property type="component" value="Unassembled WGS sequence"/>
</dbReference>
<dbReference type="SUPFAM" id="SSF50969">
    <property type="entry name" value="YVTN repeat-like/Quinoprotein amine dehydrogenase"/>
    <property type="match status" value="1"/>
</dbReference>
<keyword evidence="1" id="KW-0732">Signal</keyword>
<dbReference type="EMBL" id="JBANCF010000010">
    <property type="protein sequence ID" value="MEM0574165.1"/>
    <property type="molecule type" value="Genomic_DNA"/>
</dbReference>
<evidence type="ECO:0000256" key="1">
    <source>
        <dbReference type="SAM" id="SignalP"/>
    </source>
</evidence>
<comment type="caution">
    <text evidence="3">The sequence shown here is derived from an EMBL/GenBank/DDBJ whole genome shotgun (WGS) entry which is preliminary data.</text>
</comment>
<feature type="domain" description="Peptidase C14 caspase" evidence="2">
    <location>
        <begin position="845"/>
        <end position="1068"/>
    </location>
</feature>
<dbReference type="Gene3D" id="2.130.10.10">
    <property type="entry name" value="YVTN repeat-like/Quinoprotein amine dehydrogenase"/>
    <property type="match status" value="2"/>
</dbReference>
<sequence length="1093" mass="122393">MKKLFTIFILLLIVLNLQAQDSRIAIQSAHSGYVTKMLFDNPRNLVISYGSFDDKTLKFWDKTTGILLKTIDIPEHARDLTLDDISGKTYVATKNEFIVYDNTTLNEVKRFPSKEEIQNVAFRKADNLVYYLTGDFDDIALNTFNPVTGAMQKTDGATFPNPQAGGMEFLGNDEYIWFKSGTRNHQFYEINSKSYGELYVPPSAFFKNLDQIYTVVVDETHLKVIRFSATTSQPLWEKIVVVEKNTNRALKNFTGNIAISEESNSLWVSYLKTPIIELNAATGEVKGVIYNNLNKGKLIADKDFVYVYENDEWFGQGNYKKYKRYSNNPVAHFGSEVLNSQNIIFSETDNAVSLFTSDINGKIHSLLSNNATTQLTKYDPNYTSKYSLYGDISVNKEGNLAYYITRNDTEGIKQFVPGIKDSFTTLTTDFDKSSNTAHFNPNSKLLGYVKQNTLYILDVESKQQLAEIPFTNVRKAEQAYLDISPNGKGVAVGLSDEIVFDHEYIDRLDYFNLETKKLAWSKPNSYRTMYHIKDGEQLLAINLNTKTADIFNTATGQLVKSFPIPQADYNAEFAINPSKTKLIFFNKEMGTKIYNITTGKLENESKNFKDLYYAGVAFVNDNVYAQASDGSIKFFNVNSANEILRLILFLDGEWIAHTPEGLFEGSQNAWNRVAFVRGRETIPLDQVFDKFYTPRLLFSTLQGEKINKPTIDIDKIKNPPLVTIMYSEGARNLTVEDAVAVVKTENPSAKITVEGFAKGDKISEVRLYHNNKLVSNNTRNLTVEDDAPAETKKVFNLTLLEGENSFRAVALNSQNTESAPQEISVEYIPKKEEIIKPAGIQLHLMVVGIDNYKNPKYNLNYAVADANGFKSAVDAGMKTITSNVNNYYIKDSEANKDKILQTFKEISSKANPQDVFIFYYAGHGMMTSDENKTFYLVPHDVTQIYGADESIAQKGISAELLKELSAAIPAQKQLYILDACQSGGALTTISSRGAAEEKAIAQLARSTGTHWLTASGSEQFATEFDELGHGVFTYVLLQALSGKADSGDGRITVNELKAYLESQVPEVSGKYRGSAQYPASFGFGQDFPVGVKN</sequence>
<accession>A0AB35YV45</accession>
<feature type="chain" id="PRO_5044189456" evidence="1">
    <location>
        <begin position="20"/>
        <end position="1093"/>
    </location>
</feature>
<dbReference type="AlphaFoldDB" id="A0AB35YV45"/>
<dbReference type="InterPro" id="IPR011044">
    <property type="entry name" value="Quino_amine_DH_bsu"/>
</dbReference>
<evidence type="ECO:0000259" key="2">
    <source>
        <dbReference type="Pfam" id="PF00656"/>
    </source>
</evidence>
<dbReference type="InterPro" id="IPR011600">
    <property type="entry name" value="Pept_C14_caspase"/>
</dbReference>
<name>A0AB35YV45_9FLAO</name>
<dbReference type="InterPro" id="IPR011047">
    <property type="entry name" value="Quinoprotein_ADH-like_sf"/>
</dbReference>
<protein>
    <submittedName>
        <fullName evidence="3">Caspase family protein</fullName>
    </submittedName>
</protein>
<dbReference type="SUPFAM" id="SSF52129">
    <property type="entry name" value="Caspase-like"/>
    <property type="match status" value="1"/>
</dbReference>
<reference evidence="3 6" key="1">
    <citation type="submission" date="2024-01" db="EMBL/GenBank/DDBJ databases">
        <title>Aequorivita flavus sp. nov., isolated from deep-sea sediment.</title>
        <authorList>
            <person name="Chen X."/>
        </authorList>
    </citation>
    <scope>NUCLEOTIDE SEQUENCE</scope>
    <source>
        <strain evidence="3">MCCC 1A16923</strain>
        <strain evidence="4 6">MCCC 1A16935</strain>
    </source>
</reference>
<dbReference type="GO" id="GO:0004197">
    <property type="term" value="F:cysteine-type endopeptidase activity"/>
    <property type="evidence" value="ECO:0007669"/>
    <property type="project" value="InterPro"/>
</dbReference>
<evidence type="ECO:0000313" key="3">
    <source>
        <dbReference type="EMBL" id="MEM0519084.1"/>
    </source>
</evidence>
<evidence type="ECO:0000313" key="5">
    <source>
        <dbReference type="Proteomes" id="UP001388259"/>
    </source>
</evidence>
<dbReference type="RefSeq" id="WP_342687701.1">
    <property type="nucleotide sequence ID" value="NZ_JAZBJM010000009.1"/>
</dbReference>
<proteinExistence type="predicted"/>
<dbReference type="InterPro" id="IPR015943">
    <property type="entry name" value="WD40/YVTN_repeat-like_dom_sf"/>
</dbReference>
<dbReference type="SUPFAM" id="SSF50998">
    <property type="entry name" value="Quinoprotein alcohol dehydrogenase-like"/>
    <property type="match status" value="1"/>
</dbReference>
<dbReference type="Pfam" id="PF00656">
    <property type="entry name" value="Peptidase_C14"/>
    <property type="match status" value="1"/>
</dbReference>
<keyword evidence="6" id="KW-1185">Reference proteome</keyword>
<organism evidence="3 5">
    <name type="scientific">Aequorivita flava</name>
    <dbReference type="NCBI Taxonomy" id="3114371"/>
    <lineage>
        <taxon>Bacteria</taxon>
        <taxon>Pseudomonadati</taxon>
        <taxon>Bacteroidota</taxon>
        <taxon>Flavobacteriia</taxon>
        <taxon>Flavobacteriales</taxon>
        <taxon>Flavobacteriaceae</taxon>
        <taxon>Aequorivita</taxon>
    </lineage>
</organism>
<dbReference type="GO" id="GO:0006508">
    <property type="term" value="P:proteolysis"/>
    <property type="evidence" value="ECO:0007669"/>
    <property type="project" value="InterPro"/>
</dbReference>
<evidence type="ECO:0000313" key="4">
    <source>
        <dbReference type="EMBL" id="MEM0574165.1"/>
    </source>
</evidence>
<dbReference type="Proteomes" id="UP001388259">
    <property type="component" value="Unassembled WGS sequence"/>
</dbReference>
<dbReference type="InterPro" id="IPR029030">
    <property type="entry name" value="Caspase-like_dom_sf"/>
</dbReference>